<dbReference type="PROSITE" id="PS00170">
    <property type="entry name" value="CSA_PPIASE_1"/>
    <property type="match status" value="1"/>
</dbReference>
<feature type="chain" id="PRO_5021993107" description="peptidylprolyl isomerase" evidence="6">
    <location>
        <begin position="22"/>
        <end position="429"/>
    </location>
</feature>
<evidence type="ECO:0000313" key="8">
    <source>
        <dbReference type="EMBL" id="QDT71059.1"/>
    </source>
</evidence>
<dbReference type="SUPFAM" id="SSF50891">
    <property type="entry name" value="Cyclophilin-like"/>
    <property type="match status" value="1"/>
</dbReference>
<dbReference type="InterPro" id="IPR020892">
    <property type="entry name" value="Cyclophilin-type_PPIase_CS"/>
</dbReference>
<dbReference type="AlphaFoldDB" id="A0A517TRR1"/>
<sequence precursor="true">MSRIVLSLLALGLFFHAQVVAAQESAPAADPPAAEAPADIAAPQGTVTVTTEEEAPADEAEEAKPETPAPSGDAVKAREAFDVVLKQWQDVTSQIPSIQEKRQAAKGAERTALDKQVADLYREADGLIDKLSEAGLAVYQADPEAYPDVNNTLVVIAQFQLNGGPNGDGGDQYEKALKLISGLIDAGAGAKYPQLYYWGGLAAFNTNDFALAEKYFAESSKAGGEVGQLSPTLVQAALQAQGNLATMKKAWEKESAIRAAEAKADDNPRVKLTTTKGDVVIELFENEAPQAVANFLTLVKDGFYDGLTFHRVIPAFMAQGGDPDGNGSGGPGYSIKCECYKPDYRHHFRGSLSMAHAGRDTGGSQFFLTYVPTSFLDGKHTVFGRVVEGMENASSIKRGEPVRSPDKIVKAEVLRDRGHAYKFDKLPGK</sequence>
<dbReference type="EMBL" id="CP036339">
    <property type="protein sequence ID" value="QDT71059.1"/>
    <property type="molecule type" value="Genomic_DNA"/>
</dbReference>
<dbReference type="InterPro" id="IPR044666">
    <property type="entry name" value="Cyclophilin_A-like"/>
</dbReference>
<feature type="compositionally biased region" description="Acidic residues" evidence="5">
    <location>
        <begin position="51"/>
        <end position="61"/>
    </location>
</feature>
<dbReference type="EC" id="5.2.1.8" evidence="2"/>
<dbReference type="CDD" id="cd00317">
    <property type="entry name" value="cyclophilin"/>
    <property type="match status" value="1"/>
</dbReference>
<evidence type="ECO:0000256" key="3">
    <source>
        <dbReference type="ARBA" id="ARBA00023110"/>
    </source>
</evidence>
<evidence type="ECO:0000313" key="9">
    <source>
        <dbReference type="Proteomes" id="UP000317909"/>
    </source>
</evidence>
<protein>
    <recommendedName>
        <fullName evidence="2">peptidylprolyl isomerase</fullName>
        <ecNumber evidence="2">5.2.1.8</ecNumber>
    </recommendedName>
</protein>
<gene>
    <name evidence="8" type="primary">ppiB_1</name>
    <name evidence="8" type="ORF">I41_02140</name>
</gene>
<evidence type="ECO:0000256" key="2">
    <source>
        <dbReference type="ARBA" id="ARBA00013194"/>
    </source>
</evidence>
<dbReference type="Gene3D" id="2.40.100.10">
    <property type="entry name" value="Cyclophilin-like"/>
    <property type="match status" value="1"/>
</dbReference>
<evidence type="ECO:0000259" key="7">
    <source>
        <dbReference type="PROSITE" id="PS50072"/>
    </source>
</evidence>
<dbReference type="PANTHER" id="PTHR45625">
    <property type="entry name" value="PEPTIDYL-PROLYL CIS-TRANS ISOMERASE-RELATED"/>
    <property type="match status" value="1"/>
</dbReference>
<dbReference type="PANTHER" id="PTHR45625:SF4">
    <property type="entry name" value="PEPTIDYLPROLYL ISOMERASE DOMAIN AND WD REPEAT-CONTAINING PROTEIN 1"/>
    <property type="match status" value="1"/>
</dbReference>
<feature type="region of interest" description="Disordered" evidence="5">
    <location>
        <begin position="28"/>
        <end position="73"/>
    </location>
</feature>
<dbReference type="InterPro" id="IPR002130">
    <property type="entry name" value="Cyclophilin-type_PPIase_dom"/>
</dbReference>
<organism evidence="8 9">
    <name type="scientific">Lacipirellula limnantheis</name>
    <dbReference type="NCBI Taxonomy" id="2528024"/>
    <lineage>
        <taxon>Bacteria</taxon>
        <taxon>Pseudomonadati</taxon>
        <taxon>Planctomycetota</taxon>
        <taxon>Planctomycetia</taxon>
        <taxon>Pirellulales</taxon>
        <taxon>Lacipirellulaceae</taxon>
        <taxon>Lacipirellula</taxon>
    </lineage>
</organism>
<dbReference type="Pfam" id="PF00160">
    <property type="entry name" value="Pro_isomerase"/>
    <property type="match status" value="1"/>
</dbReference>
<dbReference type="InterPro" id="IPR029000">
    <property type="entry name" value="Cyclophilin-like_dom_sf"/>
</dbReference>
<reference evidence="8 9" key="1">
    <citation type="submission" date="2019-02" db="EMBL/GenBank/DDBJ databases">
        <title>Deep-cultivation of Planctomycetes and their phenomic and genomic characterization uncovers novel biology.</title>
        <authorList>
            <person name="Wiegand S."/>
            <person name="Jogler M."/>
            <person name="Boedeker C."/>
            <person name="Pinto D."/>
            <person name="Vollmers J."/>
            <person name="Rivas-Marin E."/>
            <person name="Kohn T."/>
            <person name="Peeters S.H."/>
            <person name="Heuer A."/>
            <person name="Rast P."/>
            <person name="Oberbeckmann S."/>
            <person name="Bunk B."/>
            <person name="Jeske O."/>
            <person name="Meyerdierks A."/>
            <person name="Storesund J.E."/>
            <person name="Kallscheuer N."/>
            <person name="Luecker S."/>
            <person name="Lage O.M."/>
            <person name="Pohl T."/>
            <person name="Merkel B.J."/>
            <person name="Hornburger P."/>
            <person name="Mueller R.-W."/>
            <person name="Bruemmer F."/>
            <person name="Labrenz M."/>
            <person name="Spormann A.M."/>
            <person name="Op den Camp H."/>
            <person name="Overmann J."/>
            <person name="Amann R."/>
            <person name="Jetten M.S.M."/>
            <person name="Mascher T."/>
            <person name="Medema M.H."/>
            <person name="Devos D.P."/>
            <person name="Kaster A.-K."/>
            <person name="Ovreas L."/>
            <person name="Rohde M."/>
            <person name="Galperin M.Y."/>
            <person name="Jogler C."/>
        </authorList>
    </citation>
    <scope>NUCLEOTIDE SEQUENCE [LARGE SCALE GENOMIC DNA]</scope>
    <source>
        <strain evidence="8 9">I41</strain>
    </source>
</reference>
<dbReference type="KEGG" id="llh:I41_02140"/>
<dbReference type="RefSeq" id="WP_246133771.1">
    <property type="nucleotide sequence ID" value="NZ_CP036339.1"/>
</dbReference>
<accession>A0A517TRR1</accession>
<dbReference type="GO" id="GO:0006457">
    <property type="term" value="P:protein folding"/>
    <property type="evidence" value="ECO:0007669"/>
    <property type="project" value="InterPro"/>
</dbReference>
<dbReference type="GO" id="GO:0003755">
    <property type="term" value="F:peptidyl-prolyl cis-trans isomerase activity"/>
    <property type="evidence" value="ECO:0007669"/>
    <property type="project" value="UniProtKB-KW"/>
</dbReference>
<dbReference type="PRINTS" id="PR00153">
    <property type="entry name" value="CSAPPISMRASE"/>
</dbReference>
<evidence type="ECO:0000256" key="4">
    <source>
        <dbReference type="ARBA" id="ARBA00023235"/>
    </source>
</evidence>
<evidence type="ECO:0000256" key="6">
    <source>
        <dbReference type="SAM" id="SignalP"/>
    </source>
</evidence>
<feature type="compositionally biased region" description="Low complexity" evidence="5">
    <location>
        <begin position="28"/>
        <end position="50"/>
    </location>
</feature>
<dbReference type="Proteomes" id="UP000317909">
    <property type="component" value="Chromosome"/>
</dbReference>
<feature type="domain" description="PPIase cyclophilin-type" evidence="7">
    <location>
        <begin position="277"/>
        <end position="419"/>
    </location>
</feature>
<feature type="signal peptide" evidence="6">
    <location>
        <begin position="1"/>
        <end position="21"/>
    </location>
</feature>
<comment type="similarity">
    <text evidence="1">Belongs to the cyclophilin-type PPIase family.</text>
</comment>
<dbReference type="PROSITE" id="PS50072">
    <property type="entry name" value="CSA_PPIASE_2"/>
    <property type="match status" value="1"/>
</dbReference>
<keyword evidence="4 8" id="KW-0413">Isomerase</keyword>
<name>A0A517TRR1_9BACT</name>
<proteinExistence type="inferred from homology"/>
<evidence type="ECO:0000256" key="1">
    <source>
        <dbReference type="ARBA" id="ARBA00007365"/>
    </source>
</evidence>
<keyword evidence="3" id="KW-0697">Rotamase</keyword>
<keyword evidence="9" id="KW-1185">Reference proteome</keyword>
<evidence type="ECO:0000256" key="5">
    <source>
        <dbReference type="SAM" id="MobiDB-lite"/>
    </source>
</evidence>
<keyword evidence="6" id="KW-0732">Signal</keyword>